<feature type="region of interest" description="Disordered" evidence="1">
    <location>
        <begin position="1"/>
        <end position="51"/>
    </location>
</feature>
<evidence type="ECO:0000256" key="1">
    <source>
        <dbReference type="SAM" id="MobiDB-lite"/>
    </source>
</evidence>
<reference evidence="2" key="1">
    <citation type="submission" date="2023-06" db="EMBL/GenBank/DDBJ databases">
        <authorList>
            <person name="Delattre M."/>
        </authorList>
    </citation>
    <scope>NUCLEOTIDE SEQUENCE</scope>
    <source>
        <strain evidence="2">AF72</strain>
    </source>
</reference>
<dbReference type="AlphaFoldDB" id="A0AA36FXJ3"/>
<feature type="compositionally biased region" description="Polar residues" evidence="1">
    <location>
        <begin position="1"/>
        <end position="15"/>
    </location>
</feature>
<evidence type="ECO:0000313" key="3">
    <source>
        <dbReference type="Proteomes" id="UP001177023"/>
    </source>
</evidence>
<dbReference type="EMBL" id="CATQJA010001115">
    <property type="protein sequence ID" value="CAJ0565856.1"/>
    <property type="molecule type" value="Genomic_DNA"/>
</dbReference>
<organism evidence="2 3">
    <name type="scientific">Mesorhabditis spiculigera</name>
    <dbReference type="NCBI Taxonomy" id="96644"/>
    <lineage>
        <taxon>Eukaryota</taxon>
        <taxon>Metazoa</taxon>
        <taxon>Ecdysozoa</taxon>
        <taxon>Nematoda</taxon>
        <taxon>Chromadorea</taxon>
        <taxon>Rhabditida</taxon>
        <taxon>Rhabditina</taxon>
        <taxon>Rhabditomorpha</taxon>
        <taxon>Rhabditoidea</taxon>
        <taxon>Rhabditidae</taxon>
        <taxon>Mesorhabditinae</taxon>
        <taxon>Mesorhabditis</taxon>
    </lineage>
</organism>
<comment type="caution">
    <text evidence="2">The sequence shown here is derived from an EMBL/GenBank/DDBJ whole genome shotgun (WGS) entry which is preliminary data.</text>
</comment>
<keyword evidence="3" id="KW-1185">Reference proteome</keyword>
<feature type="non-terminal residue" evidence="2">
    <location>
        <position position="113"/>
    </location>
</feature>
<proteinExistence type="predicted"/>
<gene>
    <name evidence="2" type="ORF">MSPICULIGERA_LOCUS4483</name>
</gene>
<evidence type="ECO:0000313" key="2">
    <source>
        <dbReference type="EMBL" id="CAJ0565856.1"/>
    </source>
</evidence>
<name>A0AA36FXJ3_9BILA</name>
<accession>A0AA36FXJ3</accession>
<sequence length="113" mass="13275">MQGMRSTASEGNWRTSLLARNKVEDRKNRSAGLVQKRNEEDTSKLLSSSRRAKNKYERICKLTKFLMDLISDQGGRTLDALNYNSPHLLDWYLKKIKFQPREARWQENHADFS</sequence>
<dbReference type="Proteomes" id="UP001177023">
    <property type="component" value="Unassembled WGS sequence"/>
</dbReference>
<protein>
    <submittedName>
        <fullName evidence="2">Uncharacterized protein</fullName>
    </submittedName>
</protein>